<reference evidence="6" key="1">
    <citation type="submission" date="2022-11" db="UniProtKB">
        <authorList>
            <consortium name="WormBaseParasite"/>
        </authorList>
    </citation>
    <scope>IDENTIFICATION</scope>
</reference>
<dbReference type="PANTHER" id="PTHR46184">
    <property type="entry name" value="UNCONVENTIONAL MYOSIN-IXB-LIKE PROTEIN"/>
    <property type="match status" value="1"/>
</dbReference>
<keyword evidence="2" id="KW-0963">Cytoplasm</keyword>
<dbReference type="OMA" id="RWATIRA"/>
<dbReference type="GO" id="GO:0051015">
    <property type="term" value="F:actin filament binding"/>
    <property type="evidence" value="ECO:0007669"/>
    <property type="project" value="TreeGrafter"/>
</dbReference>
<proteinExistence type="inferred from homology"/>
<organism evidence="5 6">
    <name type="scientific">Romanomermis culicivorax</name>
    <name type="common">Nematode worm</name>
    <dbReference type="NCBI Taxonomy" id="13658"/>
    <lineage>
        <taxon>Eukaryota</taxon>
        <taxon>Metazoa</taxon>
        <taxon>Ecdysozoa</taxon>
        <taxon>Nematoda</taxon>
        <taxon>Enoplea</taxon>
        <taxon>Dorylaimia</taxon>
        <taxon>Mermithida</taxon>
        <taxon>Mermithoidea</taxon>
        <taxon>Mermithidae</taxon>
        <taxon>Romanomermis</taxon>
    </lineage>
</organism>
<dbReference type="PROSITE" id="PS51456">
    <property type="entry name" value="MYOSIN_MOTOR"/>
    <property type="match status" value="1"/>
</dbReference>
<dbReference type="GO" id="GO:0005737">
    <property type="term" value="C:cytoplasm"/>
    <property type="evidence" value="ECO:0007669"/>
    <property type="project" value="UniProtKB-SubCell"/>
</dbReference>
<accession>A0A915ILD7</accession>
<keyword evidence="3" id="KW-0518">Myosin</keyword>
<dbReference type="PANTHER" id="PTHR46184:SF5">
    <property type="entry name" value="UNCONVENTIONAL MYOSIN-IXA-LIKE"/>
    <property type="match status" value="1"/>
</dbReference>
<dbReference type="GO" id="GO:0035556">
    <property type="term" value="P:intracellular signal transduction"/>
    <property type="evidence" value="ECO:0007669"/>
    <property type="project" value="InterPro"/>
</dbReference>
<comment type="caution">
    <text evidence="3">Lacks conserved residue(s) required for the propagation of feature annotation.</text>
</comment>
<dbReference type="WBParaSite" id="nRc.2.0.1.t14689-RA">
    <property type="protein sequence ID" value="nRc.2.0.1.t14689-RA"/>
    <property type="gene ID" value="nRc.2.0.1.g14689"/>
</dbReference>
<dbReference type="SUPFAM" id="SSF52540">
    <property type="entry name" value="P-loop containing nucleoside triphosphate hydrolases"/>
    <property type="match status" value="1"/>
</dbReference>
<dbReference type="AlphaFoldDB" id="A0A915ILD7"/>
<protein>
    <submittedName>
        <fullName evidence="6">Myosin motor domain-containing protein</fullName>
    </submittedName>
</protein>
<evidence type="ECO:0000256" key="1">
    <source>
        <dbReference type="ARBA" id="ARBA00004496"/>
    </source>
</evidence>
<evidence type="ECO:0000256" key="3">
    <source>
        <dbReference type="PROSITE-ProRule" id="PRU00782"/>
    </source>
</evidence>
<keyword evidence="3" id="KW-0009">Actin-binding</keyword>
<evidence type="ECO:0000259" key="4">
    <source>
        <dbReference type="PROSITE" id="PS51456"/>
    </source>
</evidence>
<comment type="subcellular location">
    <subcellularLocation>
        <location evidence="1">Cytoplasm</location>
    </subcellularLocation>
</comment>
<dbReference type="GO" id="GO:0005096">
    <property type="term" value="F:GTPase activator activity"/>
    <property type="evidence" value="ECO:0007669"/>
    <property type="project" value="InterPro"/>
</dbReference>
<dbReference type="InterPro" id="IPR027417">
    <property type="entry name" value="P-loop_NTPase"/>
</dbReference>
<evidence type="ECO:0000313" key="5">
    <source>
        <dbReference type="Proteomes" id="UP000887565"/>
    </source>
</evidence>
<dbReference type="GO" id="GO:0016459">
    <property type="term" value="C:myosin complex"/>
    <property type="evidence" value="ECO:0007669"/>
    <property type="project" value="UniProtKB-KW"/>
</dbReference>
<name>A0A915ILD7_ROMCU</name>
<evidence type="ECO:0000313" key="6">
    <source>
        <dbReference type="WBParaSite" id="nRc.2.0.1.t14689-RA"/>
    </source>
</evidence>
<dbReference type="InterPro" id="IPR046987">
    <property type="entry name" value="Myo9"/>
</dbReference>
<evidence type="ECO:0000256" key="2">
    <source>
        <dbReference type="ARBA" id="ARBA00022490"/>
    </source>
</evidence>
<dbReference type="GO" id="GO:0005884">
    <property type="term" value="C:actin filament"/>
    <property type="evidence" value="ECO:0007669"/>
    <property type="project" value="TreeGrafter"/>
</dbReference>
<dbReference type="Proteomes" id="UP000887565">
    <property type="component" value="Unplaced"/>
</dbReference>
<keyword evidence="5" id="KW-1185">Reference proteome</keyword>
<dbReference type="GO" id="GO:0005524">
    <property type="term" value="F:ATP binding"/>
    <property type="evidence" value="ECO:0007669"/>
    <property type="project" value="InterPro"/>
</dbReference>
<comment type="similarity">
    <text evidence="3">Belongs to the TRAFAC class myosin-kinesin ATPase superfamily. Myosin family.</text>
</comment>
<dbReference type="Gene3D" id="1.20.58.530">
    <property type="match status" value="1"/>
</dbReference>
<dbReference type="Pfam" id="PF00063">
    <property type="entry name" value="Myosin_head"/>
    <property type="match status" value="1"/>
</dbReference>
<dbReference type="GO" id="GO:0000146">
    <property type="term" value="F:microfilament motor activity"/>
    <property type="evidence" value="ECO:0007669"/>
    <property type="project" value="InterPro"/>
</dbReference>
<keyword evidence="3" id="KW-0505">Motor protein</keyword>
<sequence>MYVNLQLYSIGILDIFGFEDLSPNLNTFEQLCINYTNERLQAYFNQHIFQFEQEEYLRQGLKWKSIEYTDNSECLKLLHSKPYGLFCLIDEECSVPKSTDETLLEKFTKYQKNNELYETPQKKEPAFVIAHYAGKVRYDVTGFKEKNKDLMRQDLINVFKNSRSSFVRELVCTDPLAMYRWSVVRASFRAMYAFRQAGRTKRKCSMQSNVTIDKNVCRRSSESQISVSSGRLFREDSDASKLPK</sequence>
<dbReference type="SMART" id="SM00242">
    <property type="entry name" value="MYSc"/>
    <property type="match status" value="1"/>
</dbReference>
<dbReference type="InterPro" id="IPR001609">
    <property type="entry name" value="Myosin_head_motor_dom-like"/>
</dbReference>
<feature type="domain" description="Myosin motor" evidence="4">
    <location>
        <begin position="1"/>
        <end position="244"/>
    </location>
</feature>